<accession>A0A6G7KU68</accession>
<organism evidence="1">
    <name type="scientific">African swine fever virus</name>
    <name type="common">ASFV</name>
    <dbReference type="NCBI Taxonomy" id="10497"/>
    <lineage>
        <taxon>Viruses</taxon>
        <taxon>Varidnaviria</taxon>
        <taxon>Bamfordvirae</taxon>
        <taxon>Nucleocytoviricota</taxon>
        <taxon>Pokkesviricetes</taxon>
        <taxon>Asfuvirales</taxon>
        <taxon>Asfarviridae</taxon>
        <taxon>Asfivirus</taxon>
        <taxon>Asfivirus haemorrhagiae</taxon>
    </lineage>
</organism>
<organismHost>
    <name type="scientific">Ornithodoros</name>
    <name type="common">relapsing fever ticks</name>
    <dbReference type="NCBI Taxonomy" id="6937"/>
</organismHost>
<evidence type="ECO:0000313" key="1">
    <source>
        <dbReference type="EMBL" id="QII88800.1"/>
    </source>
</evidence>
<sequence>MQSAISKSMRRKKACGLAPSTKSLFRVLWGSLPKMWTLWHYLFTETTAPLCYKFLSRSSYMPRIMQELAIPKQKRYPTSKFRLLQVCFLAKTMARESPLQNMCRPVLSPSGMCMFPRWLHATFYPERTSIWPRTVSRGEPTASGCSSPWCIRSGPFLPPPTARKSMFNISTSAYISLCLLPLHPLRKCLHVSSSCPYTRNYGTRSLCLQRSKQIFPPGFTFAPANARPTWEKALPFITMQSLAARALCWRWPKCTPYCARLLARYIRRLLWPTQSPIPCTLCRLRRSCPPSLQNLYTCPLSTGYIAYKENMSPFCKRLLLQYSLQNFNRRLQIQTAKQHYETAVQTSLSLYWVPFQEYNGPASGRMYLPSQKMFLQRITPFLLLFYQACQSLSWIFFCNPFLQKISIYRSTYTNIRVLAMREEKGRRTACYSRRKEIPRFPCCARDCPWESPTQAGPPLSSAACSPWEESSCMPAKRCQTLQRTLEKPSWCATNSLPILQCCRESCRYYVYTSTAITKRRKSEQSCDMAALLRALFKIWMGVEKFLDCCWPTFTCFGLSLLSMVSYNDCLPRCYVCMQRARPCPWNFTMYRSLLPGQKSRPVYPTIPYNITRDWRRMSPMQYKACSNILSTWCTRLPYMSQQRSCFIFILVGSRSCEKESFAPAWCRSPKPRRSPFILSDEFLAACICRYIPRLTSWMPSSGRFPTSYTGCRGRGAKFYPGGCNASPLSTVYERFFSSGATLRITCFITMATCRYTQVLYKPPSITRAPPTSIQYSYAYEASAPGTWEERMQDPQDTSVCSLRLYLLQQCSPRRTHGFSPTSLWTASGQNQSTTCLCCRLLLWSTAPTHRRAGSTPLGPANWKTFWPWCGPTSIRTTQNTSYCTMQYNIRLLYSRCGPPITISRAICSGLANTTTATARTCSQSSEIYLLLRSFLCVFLRLLISKAYKNRVSACPLLQKSSTTVLQKPLRFYCNYSQILSTVSWKNLCAQRSKIPYKIFCACAIVYIRIYTLYNLQVVLLCLSRIMQFCMRGYLTGVCFTKSVLCASTRCLYCALSWKLLLYATSMCLQSYIFPIMWMQRRQAAFYASMDSLRCTRRCSFPLCLLLYRNSTKKRCRAVILIYYLCRLENCLSRPKLVGWKKYKKCRLVLLWLCSFCRSHPFPAPAYGWRKLLRWKRLLYKEEILSGNFI</sequence>
<organismHost>
    <name type="scientific">Phacochoerus africanus</name>
    <name type="common">Warthog</name>
    <dbReference type="NCBI Taxonomy" id="41426"/>
</organismHost>
<name>A0A6G7KU68_ASF</name>
<organismHost>
    <name type="scientific">Phacochoerus aethiopicus</name>
    <name type="common">Warthog</name>
    <dbReference type="NCBI Taxonomy" id="85517"/>
</organismHost>
<dbReference type="EMBL" id="MN641876">
    <property type="protein sequence ID" value="QII88800.1"/>
    <property type="molecule type" value="Genomic_DNA"/>
</dbReference>
<organismHost>
    <name type="scientific">Ornithodoros moubata</name>
    <name type="common">Soft tick</name>
    <name type="synonym">Argasid tick</name>
    <dbReference type="NCBI Taxonomy" id="6938"/>
</organismHost>
<organismHost>
    <name type="scientific">Sus scrofa</name>
    <name type="common">Pig</name>
    <dbReference type="NCBI Taxonomy" id="9823"/>
</organismHost>
<protein>
    <submittedName>
        <fullName evidence="1">PP1192R</fullName>
    </submittedName>
</protein>
<gene>
    <name evidence="1" type="primary">P1192R</name>
</gene>
<proteinExistence type="predicted"/>
<reference evidence="1" key="1">
    <citation type="submission" date="2019-11" db="EMBL/GenBank/DDBJ databases">
        <authorList>
            <person name="Ndlovu S.S."/>
            <person name="Carulei O."/>
        </authorList>
    </citation>
    <scope>NUCLEOTIDE SEQUENCE [LARGE SCALE GENOMIC DNA]</scope>
    <source>
        <strain evidence="1">RSA_W1_1999</strain>
    </source>
</reference>
<organismHost>
    <name type="scientific">Potamochoerus larvatus</name>
    <name type="common">Bushpig</name>
    <dbReference type="NCBI Taxonomy" id="273792"/>
</organismHost>